<organism evidence="1">
    <name type="scientific">Cyprideis torosa</name>
    <dbReference type="NCBI Taxonomy" id="163714"/>
    <lineage>
        <taxon>Eukaryota</taxon>
        <taxon>Metazoa</taxon>
        <taxon>Ecdysozoa</taxon>
        <taxon>Arthropoda</taxon>
        <taxon>Crustacea</taxon>
        <taxon>Oligostraca</taxon>
        <taxon>Ostracoda</taxon>
        <taxon>Podocopa</taxon>
        <taxon>Podocopida</taxon>
        <taxon>Cytherocopina</taxon>
        <taxon>Cytheroidea</taxon>
        <taxon>Cytherideidae</taxon>
        <taxon>Cyprideis</taxon>
    </lineage>
</organism>
<dbReference type="EMBL" id="OB664652">
    <property type="protein sequence ID" value="CAD7232432.1"/>
    <property type="molecule type" value="Genomic_DNA"/>
</dbReference>
<sequence>MVSQCPTRSSMPLSEHLFLSNLTTVLPFVSPLLVFIALSMTFPRNGITNIYDRMAQSFPIRPLSASISRARAAALSRWGVHPKRDNAQVNEVGSPQGCQQLPPTIQLW</sequence>
<gene>
    <name evidence="1" type="ORF">CTOB1V02_LOCUS10268</name>
</gene>
<dbReference type="AlphaFoldDB" id="A0A7R8WK41"/>
<name>A0A7R8WK41_9CRUS</name>
<protein>
    <submittedName>
        <fullName evidence="1">Uncharacterized protein</fullName>
    </submittedName>
</protein>
<accession>A0A7R8WK41</accession>
<proteinExistence type="predicted"/>
<reference evidence="1" key="1">
    <citation type="submission" date="2020-11" db="EMBL/GenBank/DDBJ databases">
        <authorList>
            <person name="Tran Van P."/>
        </authorList>
    </citation>
    <scope>NUCLEOTIDE SEQUENCE</scope>
</reference>
<evidence type="ECO:0000313" key="1">
    <source>
        <dbReference type="EMBL" id="CAD7232432.1"/>
    </source>
</evidence>